<evidence type="ECO:0000256" key="1">
    <source>
        <dbReference type="SAM" id="MobiDB-lite"/>
    </source>
</evidence>
<keyword evidence="3" id="KW-1185">Reference proteome</keyword>
<organism evidence="2 3">
    <name type="scientific">Lithospermum erythrorhizon</name>
    <name type="common">Purple gromwell</name>
    <name type="synonym">Lithospermum officinale var. erythrorhizon</name>
    <dbReference type="NCBI Taxonomy" id="34254"/>
    <lineage>
        <taxon>Eukaryota</taxon>
        <taxon>Viridiplantae</taxon>
        <taxon>Streptophyta</taxon>
        <taxon>Embryophyta</taxon>
        <taxon>Tracheophyta</taxon>
        <taxon>Spermatophyta</taxon>
        <taxon>Magnoliopsida</taxon>
        <taxon>eudicotyledons</taxon>
        <taxon>Gunneridae</taxon>
        <taxon>Pentapetalae</taxon>
        <taxon>asterids</taxon>
        <taxon>lamiids</taxon>
        <taxon>Boraginales</taxon>
        <taxon>Boraginaceae</taxon>
        <taxon>Boraginoideae</taxon>
        <taxon>Lithospermeae</taxon>
        <taxon>Lithospermum</taxon>
    </lineage>
</organism>
<evidence type="ECO:0000313" key="2">
    <source>
        <dbReference type="EMBL" id="GAA0141180.1"/>
    </source>
</evidence>
<sequence>MSKVGDPTRQSLETDYEYSTKVEREEPSSSDDEGRKVPLKSRHKKPKQINMFEVLDIEDVMQGYEDRRPQPQDEREEVPFDLEKPERVMRISYNMDVEHLELLIALLREFVDVFAWLPLDMPGLGTSVAVHRLNVYPEAKPVKQKKRNFSPEKITAIREEVDKLIEAGCIETVYYPDWVANVVLVKKTSGEWRMCIDLLTLIKLVLKIVSRFRI</sequence>
<dbReference type="EMBL" id="BAABME010000254">
    <property type="protein sequence ID" value="GAA0141180.1"/>
    <property type="molecule type" value="Genomic_DNA"/>
</dbReference>
<accession>A0AAV3NPA4</accession>
<protein>
    <submittedName>
        <fullName evidence="2">Uncharacterized protein</fullName>
    </submittedName>
</protein>
<feature type="region of interest" description="Disordered" evidence="1">
    <location>
        <begin position="1"/>
        <end position="47"/>
    </location>
</feature>
<comment type="caution">
    <text evidence="2">The sequence shown here is derived from an EMBL/GenBank/DDBJ whole genome shotgun (WGS) entry which is preliminary data.</text>
</comment>
<proteinExistence type="predicted"/>
<dbReference type="Gene3D" id="3.10.10.10">
    <property type="entry name" value="HIV Type 1 Reverse Transcriptase, subunit A, domain 1"/>
    <property type="match status" value="1"/>
</dbReference>
<dbReference type="PANTHER" id="PTHR24559:SF430">
    <property type="entry name" value="RNA-DIRECTED DNA POLYMERASE"/>
    <property type="match status" value="1"/>
</dbReference>
<dbReference type="PANTHER" id="PTHR24559">
    <property type="entry name" value="TRANSPOSON TY3-I GAG-POL POLYPROTEIN"/>
    <property type="match status" value="1"/>
</dbReference>
<reference evidence="2 3" key="1">
    <citation type="submission" date="2024-01" db="EMBL/GenBank/DDBJ databases">
        <title>The complete chloroplast genome sequence of Lithospermum erythrorhizon: insights into the phylogenetic relationship among Boraginaceae species and the maternal lineages of purple gromwells.</title>
        <authorList>
            <person name="Okada T."/>
            <person name="Watanabe K."/>
        </authorList>
    </citation>
    <scope>NUCLEOTIDE SEQUENCE [LARGE SCALE GENOMIC DNA]</scope>
</reference>
<feature type="compositionally biased region" description="Basic and acidic residues" evidence="1">
    <location>
        <begin position="18"/>
        <end position="36"/>
    </location>
</feature>
<dbReference type="InterPro" id="IPR053134">
    <property type="entry name" value="RNA-dir_DNA_polymerase"/>
</dbReference>
<dbReference type="Proteomes" id="UP001454036">
    <property type="component" value="Unassembled WGS sequence"/>
</dbReference>
<dbReference type="SUPFAM" id="SSF56672">
    <property type="entry name" value="DNA/RNA polymerases"/>
    <property type="match status" value="1"/>
</dbReference>
<feature type="compositionally biased region" description="Basic residues" evidence="1">
    <location>
        <begin position="37"/>
        <end position="47"/>
    </location>
</feature>
<evidence type="ECO:0000313" key="3">
    <source>
        <dbReference type="Proteomes" id="UP001454036"/>
    </source>
</evidence>
<gene>
    <name evidence="2" type="ORF">LIER_02384</name>
</gene>
<dbReference type="AlphaFoldDB" id="A0AAV3NPA4"/>
<name>A0AAV3NPA4_LITER</name>
<dbReference type="InterPro" id="IPR043502">
    <property type="entry name" value="DNA/RNA_pol_sf"/>
</dbReference>